<keyword evidence="7 14" id="KW-0812">Transmembrane</keyword>
<reference evidence="17 18" key="1">
    <citation type="submission" date="2021-05" db="EMBL/GenBank/DDBJ databases">
        <title>Novel Bacillus species.</title>
        <authorList>
            <person name="Liu G."/>
        </authorList>
    </citation>
    <scope>NUCLEOTIDE SEQUENCE [LARGE SCALE GENOMIC DNA]</scope>
    <source>
        <strain evidence="18">FJAT-49780</strain>
    </source>
</reference>
<evidence type="ECO:0000256" key="13">
    <source>
        <dbReference type="ARBA" id="ARBA00023136"/>
    </source>
</evidence>
<evidence type="ECO:0000256" key="1">
    <source>
        <dbReference type="ARBA" id="ARBA00000085"/>
    </source>
</evidence>
<gene>
    <name evidence="17" type="ORF">KHA97_22100</name>
</gene>
<dbReference type="InterPro" id="IPR036890">
    <property type="entry name" value="HATPase_C_sf"/>
</dbReference>
<evidence type="ECO:0000259" key="15">
    <source>
        <dbReference type="PROSITE" id="PS50109"/>
    </source>
</evidence>
<evidence type="ECO:0000256" key="14">
    <source>
        <dbReference type="SAM" id="Phobius"/>
    </source>
</evidence>
<evidence type="ECO:0000256" key="7">
    <source>
        <dbReference type="ARBA" id="ARBA00022692"/>
    </source>
</evidence>
<dbReference type="PROSITE" id="PS50885">
    <property type="entry name" value="HAMP"/>
    <property type="match status" value="1"/>
</dbReference>
<evidence type="ECO:0000256" key="5">
    <source>
        <dbReference type="ARBA" id="ARBA00022553"/>
    </source>
</evidence>
<comment type="catalytic activity">
    <reaction evidence="1">
        <text>ATP + protein L-histidine = ADP + protein N-phospho-L-histidine.</text>
        <dbReference type="EC" id="2.7.13.3"/>
    </reaction>
</comment>
<dbReference type="InterPro" id="IPR003594">
    <property type="entry name" value="HATPase_dom"/>
</dbReference>
<accession>A0A942TK25</accession>
<dbReference type="InterPro" id="IPR050640">
    <property type="entry name" value="Bact_2-comp_sensor_kinase"/>
</dbReference>
<evidence type="ECO:0000256" key="2">
    <source>
        <dbReference type="ARBA" id="ARBA00004651"/>
    </source>
</evidence>
<name>A0A942TK25_9BACI</name>
<keyword evidence="8" id="KW-0547">Nucleotide-binding</keyword>
<dbReference type="PANTHER" id="PTHR34220:SF11">
    <property type="entry name" value="SENSOR PROTEIN KINASE HPTS"/>
    <property type="match status" value="1"/>
</dbReference>
<keyword evidence="5" id="KW-0597">Phosphoprotein</keyword>
<comment type="caution">
    <text evidence="17">The sequence shown here is derived from an EMBL/GenBank/DDBJ whole genome shotgun (WGS) entry which is preliminary data.</text>
</comment>
<keyword evidence="13 14" id="KW-0472">Membrane</keyword>
<evidence type="ECO:0000313" key="17">
    <source>
        <dbReference type="EMBL" id="MBS4197739.1"/>
    </source>
</evidence>
<dbReference type="GO" id="GO:0000155">
    <property type="term" value="F:phosphorelay sensor kinase activity"/>
    <property type="evidence" value="ECO:0007669"/>
    <property type="project" value="InterPro"/>
</dbReference>
<dbReference type="PRINTS" id="PR00344">
    <property type="entry name" value="BCTRLSENSOR"/>
</dbReference>
<evidence type="ECO:0000256" key="9">
    <source>
        <dbReference type="ARBA" id="ARBA00022777"/>
    </source>
</evidence>
<keyword evidence="4" id="KW-1003">Cell membrane</keyword>
<feature type="domain" description="Histidine kinase" evidence="15">
    <location>
        <begin position="487"/>
        <end position="586"/>
    </location>
</feature>
<dbReference type="EC" id="2.7.13.3" evidence="3"/>
<feature type="domain" description="HAMP" evidence="16">
    <location>
        <begin position="325"/>
        <end position="377"/>
    </location>
</feature>
<dbReference type="InterPro" id="IPR004358">
    <property type="entry name" value="Sig_transdc_His_kin-like_C"/>
</dbReference>
<evidence type="ECO:0000256" key="6">
    <source>
        <dbReference type="ARBA" id="ARBA00022679"/>
    </source>
</evidence>
<evidence type="ECO:0000256" key="3">
    <source>
        <dbReference type="ARBA" id="ARBA00012438"/>
    </source>
</evidence>
<evidence type="ECO:0000256" key="4">
    <source>
        <dbReference type="ARBA" id="ARBA00022475"/>
    </source>
</evidence>
<dbReference type="PROSITE" id="PS50109">
    <property type="entry name" value="HIS_KIN"/>
    <property type="match status" value="1"/>
</dbReference>
<dbReference type="SUPFAM" id="SSF55874">
    <property type="entry name" value="ATPase domain of HSP90 chaperone/DNA topoisomerase II/histidine kinase"/>
    <property type="match status" value="1"/>
</dbReference>
<dbReference type="AlphaFoldDB" id="A0A942TK25"/>
<dbReference type="InterPro" id="IPR003660">
    <property type="entry name" value="HAMP_dom"/>
</dbReference>
<dbReference type="GO" id="GO:0005524">
    <property type="term" value="F:ATP binding"/>
    <property type="evidence" value="ECO:0007669"/>
    <property type="project" value="UniProtKB-KW"/>
</dbReference>
<evidence type="ECO:0000256" key="10">
    <source>
        <dbReference type="ARBA" id="ARBA00022840"/>
    </source>
</evidence>
<dbReference type="Proteomes" id="UP000681414">
    <property type="component" value="Unassembled WGS sequence"/>
</dbReference>
<keyword evidence="6" id="KW-0808">Transferase</keyword>
<dbReference type="Gene3D" id="3.30.565.10">
    <property type="entry name" value="Histidine kinase-like ATPase, C-terminal domain"/>
    <property type="match status" value="1"/>
</dbReference>
<evidence type="ECO:0000256" key="12">
    <source>
        <dbReference type="ARBA" id="ARBA00023012"/>
    </source>
</evidence>
<evidence type="ECO:0000256" key="8">
    <source>
        <dbReference type="ARBA" id="ARBA00022741"/>
    </source>
</evidence>
<comment type="subcellular location">
    <subcellularLocation>
        <location evidence="2">Cell membrane</location>
        <topology evidence="2">Multi-pass membrane protein</topology>
    </subcellularLocation>
</comment>
<dbReference type="EMBL" id="JAGYPG010000005">
    <property type="protein sequence ID" value="MBS4197739.1"/>
    <property type="molecule type" value="Genomic_DNA"/>
</dbReference>
<dbReference type="Pfam" id="PF00672">
    <property type="entry name" value="HAMP"/>
    <property type="match status" value="1"/>
</dbReference>
<dbReference type="SUPFAM" id="SSF158472">
    <property type="entry name" value="HAMP domain-like"/>
    <property type="match status" value="1"/>
</dbReference>
<keyword evidence="11 14" id="KW-1133">Transmembrane helix</keyword>
<evidence type="ECO:0000256" key="11">
    <source>
        <dbReference type="ARBA" id="ARBA00022989"/>
    </source>
</evidence>
<dbReference type="InterPro" id="IPR005467">
    <property type="entry name" value="His_kinase_dom"/>
</dbReference>
<dbReference type="PANTHER" id="PTHR34220">
    <property type="entry name" value="SENSOR HISTIDINE KINASE YPDA"/>
    <property type="match status" value="1"/>
</dbReference>
<feature type="transmembrane region" description="Helical" evidence="14">
    <location>
        <begin position="304"/>
        <end position="323"/>
    </location>
</feature>
<keyword evidence="10" id="KW-0067">ATP-binding</keyword>
<dbReference type="Gene3D" id="6.10.340.10">
    <property type="match status" value="1"/>
</dbReference>
<dbReference type="Pfam" id="PF06580">
    <property type="entry name" value="His_kinase"/>
    <property type="match status" value="1"/>
</dbReference>
<proteinExistence type="predicted"/>
<evidence type="ECO:0000313" key="18">
    <source>
        <dbReference type="Proteomes" id="UP000681414"/>
    </source>
</evidence>
<sequence>MVSNFLNSIKNNSLFFKMFLVMVVSIVAVSVLITFTMIRVSERLFIDTFSLGNAKVMEQVTTDFEALSYSLVSVSNQVQQSGYVKNYLTDERSDPIELAKAAHRIKLQMDRYVTMIDQEGINIVLFGENGRVYSTNYVNWPVSADRLKKDRITFNSYKEPNRILYQYDPKKIDHDINQEETIVTSKALIENSTDRIYGVMYIAIRERDFKQLYTRYTGNGNNVLLLNQSGMVVSSSDESIAGQKFQELLQDVKGMEGHHHTYKQVEVLGENYLLFSEYLPTFDMYLVNLIDRESVMSNLLDTKMIAMISAVIVMIALCIVFLISRRLTKSLSSLVKQISNMSQKNFDSYIVESGSYETRQLSKAFNNMLDELHDYVQKLIDTQKKQRNAELEALQQQINPHFLYNTLASVKFMVQNGDKEKSAQTINALISLLQNTIGNISETNTVEQELNNIKNYVYINQIRYGDSIKVHYFVSPECLPFELPKLILQPFIENAFFHGFNRKKEGYIQLMILQKDEQLICEINDNGDGMEEKTINRKSKRKLFSGIGIRNVQERIQLIYGNRYGVNVASQIGEGTRVTVRLPVIKSKDNTNL</sequence>
<organism evidence="17 18">
    <name type="scientific">Lederbergia citri</name>
    <dbReference type="NCBI Taxonomy" id="2833580"/>
    <lineage>
        <taxon>Bacteria</taxon>
        <taxon>Bacillati</taxon>
        <taxon>Bacillota</taxon>
        <taxon>Bacilli</taxon>
        <taxon>Bacillales</taxon>
        <taxon>Bacillaceae</taxon>
        <taxon>Lederbergia</taxon>
    </lineage>
</organism>
<dbReference type="GO" id="GO:0005886">
    <property type="term" value="C:plasma membrane"/>
    <property type="evidence" value="ECO:0007669"/>
    <property type="project" value="UniProtKB-SubCell"/>
</dbReference>
<dbReference type="Pfam" id="PF02518">
    <property type="entry name" value="HATPase_c"/>
    <property type="match status" value="1"/>
</dbReference>
<keyword evidence="9 17" id="KW-0418">Kinase</keyword>
<keyword evidence="18" id="KW-1185">Reference proteome</keyword>
<dbReference type="Gene3D" id="3.30.450.20">
    <property type="entry name" value="PAS domain"/>
    <property type="match status" value="2"/>
</dbReference>
<evidence type="ECO:0000259" key="16">
    <source>
        <dbReference type="PROSITE" id="PS50885"/>
    </source>
</evidence>
<dbReference type="CDD" id="cd06225">
    <property type="entry name" value="HAMP"/>
    <property type="match status" value="1"/>
</dbReference>
<feature type="transmembrane region" description="Helical" evidence="14">
    <location>
        <begin position="14"/>
        <end position="35"/>
    </location>
</feature>
<dbReference type="InterPro" id="IPR010559">
    <property type="entry name" value="Sig_transdc_His_kin_internal"/>
</dbReference>
<keyword evidence="12" id="KW-0902">Two-component regulatory system</keyword>
<dbReference type="SMART" id="SM00304">
    <property type="entry name" value="HAMP"/>
    <property type="match status" value="1"/>
</dbReference>
<protein>
    <recommendedName>
        <fullName evidence="3">histidine kinase</fullName>
        <ecNumber evidence="3">2.7.13.3</ecNumber>
    </recommendedName>
</protein>